<evidence type="ECO:0000313" key="3">
    <source>
        <dbReference type="Proteomes" id="UP000196084"/>
    </source>
</evidence>
<name>A0A202EA57_9EURY</name>
<protein>
    <submittedName>
        <fullName evidence="2">Uncharacterized protein</fullName>
    </submittedName>
</protein>
<dbReference type="EMBL" id="MWPH01000002">
    <property type="protein sequence ID" value="OVE85104.1"/>
    <property type="molecule type" value="Genomic_DNA"/>
</dbReference>
<feature type="transmembrane region" description="Helical" evidence="1">
    <location>
        <begin position="66"/>
        <end position="85"/>
    </location>
</feature>
<keyword evidence="1" id="KW-0472">Membrane</keyword>
<accession>A0A202EA57</accession>
<proteinExistence type="predicted"/>
<dbReference type="Proteomes" id="UP000196084">
    <property type="component" value="Unassembled WGS sequence"/>
</dbReference>
<keyword evidence="1" id="KW-0812">Transmembrane</keyword>
<gene>
    <name evidence="2" type="ORF">B2G88_12215</name>
</gene>
<sequence>MTSFVITSLEYDFCPIDVVEFNYSRYCVAFKRFFDHLHVSDSNYYLIFIFMDDFYMVVIHPMKSCFFLVYSVSVLRFLEVFIAFFPR</sequence>
<keyword evidence="3" id="KW-1185">Reference proteome</keyword>
<keyword evidence="1" id="KW-1133">Transmembrane helix</keyword>
<organism evidence="2 3">
    <name type="scientific">Natronolimnobius baerhuensis</name>
    <dbReference type="NCBI Taxonomy" id="253108"/>
    <lineage>
        <taxon>Archaea</taxon>
        <taxon>Methanobacteriati</taxon>
        <taxon>Methanobacteriota</taxon>
        <taxon>Stenosarchaea group</taxon>
        <taxon>Halobacteria</taxon>
        <taxon>Halobacteriales</taxon>
        <taxon>Natrialbaceae</taxon>
        <taxon>Natronolimnobius</taxon>
    </lineage>
</organism>
<dbReference type="AlphaFoldDB" id="A0A202EA57"/>
<evidence type="ECO:0000256" key="1">
    <source>
        <dbReference type="SAM" id="Phobius"/>
    </source>
</evidence>
<comment type="caution">
    <text evidence="2">The sequence shown here is derived from an EMBL/GenBank/DDBJ whole genome shotgun (WGS) entry which is preliminary data.</text>
</comment>
<reference evidence="2 3" key="1">
    <citation type="submission" date="2017-02" db="EMBL/GenBank/DDBJ databases">
        <title>Natronthermophilus aegyptiacus gen. nov.,sp. nov., an aerobic, extremely halophilic alkalithermophilic archaeon isolated from the athalassohaline Wadi An Natrun, Egypt.</title>
        <authorList>
            <person name="Zhao B."/>
        </authorList>
    </citation>
    <scope>NUCLEOTIDE SEQUENCE [LARGE SCALE GENOMIC DNA]</scope>
    <source>
        <strain evidence="2 3">CGMCC 1.3597</strain>
    </source>
</reference>
<feature type="transmembrane region" description="Helical" evidence="1">
    <location>
        <begin position="42"/>
        <end position="59"/>
    </location>
</feature>
<evidence type="ECO:0000313" key="2">
    <source>
        <dbReference type="EMBL" id="OVE85104.1"/>
    </source>
</evidence>